<feature type="region of interest" description="Disordered" evidence="1">
    <location>
        <begin position="448"/>
        <end position="479"/>
    </location>
</feature>
<comment type="caution">
    <text evidence="2">The sequence shown here is derived from an EMBL/GenBank/DDBJ whole genome shotgun (WGS) entry which is preliminary data.</text>
</comment>
<reference evidence="2" key="1">
    <citation type="submission" date="2023-03" db="EMBL/GenBank/DDBJ databases">
        <title>Massive genome expansion in bonnet fungi (Mycena s.s.) driven by repeated elements and novel gene families across ecological guilds.</title>
        <authorList>
            <consortium name="Lawrence Berkeley National Laboratory"/>
            <person name="Harder C.B."/>
            <person name="Miyauchi S."/>
            <person name="Viragh M."/>
            <person name="Kuo A."/>
            <person name="Thoen E."/>
            <person name="Andreopoulos B."/>
            <person name="Lu D."/>
            <person name="Skrede I."/>
            <person name="Drula E."/>
            <person name="Henrissat B."/>
            <person name="Morin E."/>
            <person name="Kohler A."/>
            <person name="Barry K."/>
            <person name="LaButti K."/>
            <person name="Morin E."/>
            <person name="Salamov A."/>
            <person name="Lipzen A."/>
            <person name="Mereny Z."/>
            <person name="Hegedus B."/>
            <person name="Baldrian P."/>
            <person name="Stursova M."/>
            <person name="Weitz H."/>
            <person name="Taylor A."/>
            <person name="Grigoriev I.V."/>
            <person name="Nagy L.G."/>
            <person name="Martin F."/>
            <person name="Kauserud H."/>
        </authorList>
    </citation>
    <scope>NUCLEOTIDE SEQUENCE</scope>
    <source>
        <strain evidence="2">CBHHK182m</strain>
    </source>
</reference>
<name>A0AAD7IZX3_9AGAR</name>
<sequence length="842" mass="93013">MTLGSPIWPVLSTETNCKQYIDAGLKTLGQKYLALNSCTRNTWPEHITGQGIASREILGWGPYPEKHLAWCILGVGWGVVLLWLGLAAVSPSLWLEAQSRPAPHEYGRMTEWLRCQRFASLRYTRHRHFPSLARGSVTTCVPCPDSDLERAKVVTYFIECTQLSQGELLIKYKIKIKFKTLTEPIALAGSYAEEPKVGVSVPFACVVSAASCWEVLGDPKLEVCCSKKFRLCETSALQYFGRYTGYAVNNSRSGSWAMWRSDSWGESVLGRRSAGWGVREYGSWVPKRARGNDEEDSSTRRERVPTRRDICHAAKIHPSILQGMLGWIFRERLPQQRLGEFRRRNSRLPYTGLGLILANMSMYTRPYSIQWDDAWACGCLERPPDYRRHTAKPTELDWIGFEILELPRGIGLRRAQPTIPPFELSNRNPEAALTRIPQMDCIPRTTYGHGRAGSTSGMRSEQGGRGCGGEGKREGVAGGHGHGCRARVKLVGVDYAGTRVHKLQRSTTAIDAHGANTTCTSMRAYVDEAGDGVRARCWIEGGAESVQEGGRGLKPTAVRSEVARRVHGAEGWGGCVQRVDVGAWLDEGGTRHLDLEFCCGRICHLLDLVVARDVRAGSRTGRGCARQIRACAPEIDPSILVGMLGWILGAVHFTANHRSVLSIASLPSLPLQNCLIPKGVGIGRDSAEKKILALNESKQTHINQVQLTAWLSVKKPTLVLQNMPFAGARRGAGCQRRATGPGVAVHVRSRRVPLKSTQASPPRCSGGFQGQASMTHINYASREPPIVEDLPWVEDESTGCRERKCIVLHDYIEVAVEGFVVARPGITVNASNVQRRHQNDLF</sequence>
<proteinExistence type="predicted"/>
<evidence type="ECO:0000313" key="2">
    <source>
        <dbReference type="EMBL" id="KAJ7752122.1"/>
    </source>
</evidence>
<keyword evidence="3" id="KW-1185">Reference proteome</keyword>
<evidence type="ECO:0000313" key="3">
    <source>
        <dbReference type="Proteomes" id="UP001215598"/>
    </source>
</evidence>
<protein>
    <submittedName>
        <fullName evidence="2">Uncharacterized protein</fullName>
    </submittedName>
</protein>
<dbReference type="Proteomes" id="UP001215598">
    <property type="component" value="Unassembled WGS sequence"/>
</dbReference>
<dbReference type="EMBL" id="JARKIB010000060">
    <property type="protein sequence ID" value="KAJ7752122.1"/>
    <property type="molecule type" value="Genomic_DNA"/>
</dbReference>
<dbReference type="AlphaFoldDB" id="A0AAD7IZX3"/>
<organism evidence="2 3">
    <name type="scientific">Mycena metata</name>
    <dbReference type="NCBI Taxonomy" id="1033252"/>
    <lineage>
        <taxon>Eukaryota</taxon>
        <taxon>Fungi</taxon>
        <taxon>Dikarya</taxon>
        <taxon>Basidiomycota</taxon>
        <taxon>Agaricomycotina</taxon>
        <taxon>Agaricomycetes</taxon>
        <taxon>Agaricomycetidae</taxon>
        <taxon>Agaricales</taxon>
        <taxon>Marasmiineae</taxon>
        <taxon>Mycenaceae</taxon>
        <taxon>Mycena</taxon>
    </lineage>
</organism>
<accession>A0AAD7IZX3</accession>
<gene>
    <name evidence="2" type="ORF">B0H16DRAFT_1460101</name>
</gene>
<evidence type="ECO:0000256" key="1">
    <source>
        <dbReference type="SAM" id="MobiDB-lite"/>
    </source>
</evidence>